<feature type="transmembrane region" description="Helical" evidence="1">
    <location>
        <begin position="61"/>
        <end position="79"/>
    </location>
</feature>
<gene>
    <name evidence="2" type="ORF">CGS55_17135</name>
</gene>
<reference evidence="2 3" key="1">
    <citation type="journal article" date="2017" name="Front. Microbiol.">
        <title>New Insights into the Diversity of the Genus Faecalibacterium.</title>
        <authorList>
            <person name="Benevides L."/>
            <person name="Burman S."/>
            <person name="Martin R."/>
            <person name="Robert V."/>
            <person name="Thomas M."/>
            <person name="Miquel S."/>
            <person name="Chain F."/>
            <person name="Sokol H."/>
            <person name="Bermudez-Humaran L.G."/>
            <person name="Morrison M."/>
            <person name="Langella P."/>
            <person name="Azevedo V.A."/>
            <person name="Chatel J.M."/>
            <person name="Soares S."/>
        </authorList>
    </citation>
    <scope>NUCLEOTIDE SEQUENCE [LARGE SCALE GENOMIC DNA]</scope>
    <source>
        <strain evidence="2 3">CNCM I 4546</strain>
    </source>
</reference>
<dbReference type="AlphaFoldDB" id="A0A2A6ZV69"/>
<dbReference type="EMBL" id="NMTV01000239">
    <property type="protein sequence ID" value="PDX70804.1"/>
    <property type="molecule type" value="Genomic_DNA"/>
</dbReference>
<feature type="transmembrane region" description="Helical" evidence="1">
    <location>
        <begin position="86"/>
        <end position="101"/>
    </location>
</feature>
<dbReference type="Proteomes" id="UP000219901">
    <property type="component" value="Unassembled WGS sequence"/>
</dbReference>
<comment type="caution">
    <text evidence="2">The sequence shown here is derived from an EMBL/GenBank/DDBJ whole genome shotgun (WGS) entry which is preliminary data.</text>
</comment>
<sequence length="102" mass="11422">MQASHKQTALLNEAWKKPEKKSQTNLIMIAIATIPVILWTLGWFLLGVIGDDSSMGLGLTFWTLIVGLPAIIIDILPALLNKTEKKWLIFLFSILLSWTFIG</sequence>
<organism evidence="2 3">
    <name type="scientific">Faecalibacterium prausnitzii</name>
    <dbReference type="NCBI Taxonomy" id="853"/>
    <lineage>
        <taxon>Bacteria</taxon>
        <taxon>Bacillati</taxon>
        <taxon>Bacillota</taxon>
        <taxon>Clostridia</taxon>
        <taxon>Eubacteriales</taxon>
        <taxon>Oscillospiraceae</taxon>
        <taxon>Faecalibacterium</taxon>
    </lineage>
</organism>
<name>A0A2A6ZV69_9FIRM</name>
<evidence type="ECO:0000313" key="2">
    <source>
        <dbReference type="EMBL" id="PDX70804.1"/>
    </source>
</evidence>
<keyword evidence="1" id="KW-0812">Transmembrane</keyword>
<evidence type="ECO:0000313" key="3">
    <source>
        <dbReference type="Proteomes" id="UP000219901"/>
    </source>
</evidence>
<keyword evidence="1" id="KW-1133">Transmembrane helix</keyword>
<protein>
    <submittedName>
        <fullName evidence="2">Uncharacterized protein</fullName>
    </submittedName>
</protein>
<feature type="transmembrane region" description="Helical" evidence="1">
    <location>
        <begin position="26"/>
        <end position="49"/>
    </location>
</feature>
<proteinExistence type="predicted"/>
<evidence type="ECO:0000256" key="1">
    <source>
        <dbReference type="SAM" id="Phobius"/>
    </source>
</evidence>
<accession>A0A2A6ZV69</accession>
<keyword evidence="1" id="KW-0472">Membrane</keyword>